<keyword evidence="6" id="KW-1185">Reference proteome</keyword>
<dbReference type="SMART" id="SM00297">
    <property type="entry name" value="BROMO"/>
    <property type="match status" value="1"/>
</dbReference>
<feature type="region of interest" description="Disordered" evidence="3">
    <location>
        <begin position="540"/>
        <end position="559"/>
    </location>
</feature>
<dbReference type="GO" id="GO:0006357">
    <property type="term" value="P:regulation of transcription by RNA polymerase II"/>
    <property type="evidence" value="ECO:0007669"/>
    <property type="project" value="TreeGrafter"/>
</dbReference>
<organism evidence="5 6">
    <name type="scientific">Schizopora paradoxa</name>
    <dbReference type="NCBI Taxonomy" id="27342"/>
    <lineage>
        <taxon>Eukaryota</taxon>
        <taxon>Fungi</taxon>
        <taxon>Dikarya</taxon>
        <taxon>Basidiomycota</taxon>
        <taxon>Agaricomycotina</taxon>
        <taxon>Agaricomycetes</taxon>
        <taxon>Hymenochaetales</taxon>
        <taxon>Schizoporaceae</taxon>
        <taxon>Schizopora</taxon>
    </lineage>
</organism>
<evidence type="ECO:0000313" key="5">
    <source>
        <dbReference type="EMBL" id="KLO10359.1"/>
    </source>
</evidence>
<dbReference type="EMBL" id="KQ086028">
    <property type="protein sequence ID" value="KLO10359.1"/>
    <property type="molecule type" value="Genomic_DNA"/>
</dbReference>
<feature type="domain" description="Bromo" evidence="4">
    <location>
        <begin position="138"/>
        <end position="208"/>
    </location>
</feature>
<reference evidence="5 6" key="1">
    <citation type="submission" date="2015-04" db="EMBL/GenBank/DDBJ databases">
        <title>Complete genome sequence of Schizopora paradoxa KUC8140, a cosmopolitan wood degrader in East Asia.</title>
        <authorList>
            <consortium name="DOE Joint Genome Institute"/>
            <person name="Min B."/>
            <person name="Park H."/>
            <person name="Jang Y."/>
            <person name="Kim J.-J."/>
            <person name="Kim K.H."/>
            <person name="Pangilinan J."/>
            <person name="Lipzen A."/>
            <person name="Riley R."/>
            <person name="Grigoriev I.V."/>
            <person name="Spatafora J.W."/>
            <person name="Choi I.-G."/>
        </authorList>
    </citation>
    <scope>NUCLEOTIDE SEQUENCE [LARGE SCALE GENOMIC DNA]</scope>
    <source>
        <strain evidence="5 6">KUC8140</strain>
    </source>
</reference>
<evidence type="ECO:0000259" key="4">
    <source>
        <dbReference type="PROSITE" id="PS50014"/>
    </source>
</evidence>
<evidence type="ECO:0000256" key="1">
    <source>
        <dbReference type="ARBA" id="ARBA00023117"/>
    </source>
</evidence>
<proteinExistence type="predicted"/>
<dbReference type="PANTHER" id="PTHR22881:SF27">
    <property type="entry name" value="BROMODOMAIN CONTAINING 7_9"/>
    <property type="match status" value="1"/>
</dbReference>
<dbReference type="Pfam" id="PF00439">
    <property type="entry name" value="Bromodomain"/>
    <property type="match status" value="1"/>
</dbReference>
<evidence type="ECO:0000313" key="6">
    <source>
        <dbReference type="Proteomes" id="UP000053477"/>
    </source>
</evidence>
<evidence type="ECO:0000256" key="3">
    <source>
        <dbReference type="SAM" id="MobiDB-lite"/>
    </source>
</evidence>
<feature type="region of interest" description="Disordered" evidence="3">
    <location>
        <begin position="455"/>
        <end position="500"/>
    </location>
</feature>
<feature type="compositionally biased region" description="Polar residues" evidence="3">
    <location>
        <begin position="276"/>
        <end position="286"/>
    </location>
</feature>
<feature type="region of interest" description="Disordered" evidence="3">
    <location>
        <begin position="1"/>
        <end position="76"/>
    </location>
</feature>
<dbReference type="GO" id="GO:0005634">
    <property type="term" value="C:nucleus"/>
    <property type="evidence" value="ECO:0007669"/>
    <property type="project" value="TreeGrafter"/>
</dbReference>
<dbReference type="GO" id="GO:0006325">
    <property type="term" value="P:chromatin organization"/>
    <property type="evidence" value="ECO:0007669"/>
    <property type="project" value="UniProtKB-ARBA"/>
</dbReference>
<feature type="region of interest" description="Disordered" evidence="3">
    <location>
        <begin position="405"/>
        <end position="427"/>
    </location>
</feature>
<dbReference type="PANTHER" id="PTHR22881">
    <property type="entry name" value="BROMODOMAIN CONTAINING PROTEIN"/>
    <property type="match status" value="1"/>
</dbReference>
<name>A0A0H2REV3_9AGAM</name>
<feature type="region of interest" description="Disordered" evidence="3">
    <location>
        <begin position="249"/>
        <end position="318"/>
    </location>
</feature>
<feature type="compositionally biased region" description="Low complexity" evidence="3">
    <location>
        <begin position="17"/>
        <end position="28"/>
    </location>
</feature>
<protein>
    <recommendedName>
        <fullName evidence="4">Bromo domain-containing protein</fullName>
    </recommendedName>
</protein>
<feature type="compositionally biased region" description="Low complexity" evidence="3">
    <location>
        <begin position="35"/>
        <end position="48"/>
    </location>
</feature>
<dbReference type="InterPro" id="IPR051831">
    <property type="entry name" value="Bromodomain_contain_prot"/>
</dbReference>
<evidence type="ECO:0000256" key="2">
    <source>
        <dbReference type="PROSITE-ProRule" id="PRU00035"/>
    </source>
</evidence>
<dbReference type="InParanoid" id="A0A0H2REV3"/>
<dbReference type="Gene3D" id="1.20.920.10">
    <property type="entry name" value="Bromodomain-like"/>
    <property type="match status" value="1"/>
</dbReference>
<dbReference type="STRING" id="27342.A0A0H2REV3"/>
<accession>A0A0H2REV3</accession>
<gene>
    <name evidence="5" type="ORF">SCHPADRAFT_832644</name>
</gene>
<dbReference type="PRINTS" id="PR00503">
    <property type="entry name" value="BROMODOMAIN"/>
</dbReference>
<dbReference type="OrthoDB" id="21449at2759"/>
<dbReference type="Proteomes" id="UP000053477">
    <property type="component" value="Unassembled WGS sequence"/>
</dbReference>
<dbReference type="InterPro" id="IPR001487">
    <property type="entry name" value="Bromodomain"/>
</dbReference>
<feature type="compositionally biased region" description="Basic residues" evidence="3">
    <location>
        <begin position="464"/>
        <end position="473"/>
    </location>
</feature>
<dbReference type="AlphaFoldDB" id="A0A0H2REV3"/>
<dbReference type="SUPFAM" id="SSF47370">
    <property type="entry name" value="Bromodomain"/>
    <property type="match status" value="1"/>
</dbReference>
<feature type="compositionally biased region" description="Basic and acidic residues" evidence="3">
    <location>
        <begin position="483"/>
        <end position="500"/>
    </location>
</feature>
<dbReference type="PROSITE" id="PS50014">
    <property type="entry name" value="BROMODOMAIN_2"/>
    <property type="match status" value="1"/>
</dbReference>
<sequence>MDSSSTSFPPHPRRTHASSTSSTSSAASIHEVSQPPRRLTLTIPPLRIKPLNQPPPAAQDVAGSSNSTPVAPKLPTKIKIKPRASIVAAPTPLVESPVAGPSVPPLPPPIVEKPKPPPRPVKLKPLREILPKLIAQIKKKDDYAFFLSPVDPSQVPGYSDVVKIPMDLGTMTKKVEKGRYRSLDEFMADFRLVISNAQAFNPPDSLYYTEAARIEHYGLEQIAKASAQVIEFESDWNLDVVNDNESGRAGSVGVDAMDVDEPNGAKVDGEAVGPNGRSQSVTSSVQGPAVAPSTERSRRSRKKVPMVTESWEPGGHLPGFSDGIGAFPWGSEMANVMIQLKFRGKLFRNKKEKMRFERSGVPLHPDGSLAYSLMERPFSMLNQMVPEPLSPPKLTPLIITQATITESTEETASHPDASQPPEDRTQEDVKLCGPVSLPPDKVSCLVEGGKIDYSSNYPSNPRHTTQKRRKHWTITRTSAARSRTRDVEDSEEPPLKRLKLPEPTDYGSFALLLGTIAAEQNIRASHFEDYFGSSEKETEFARASLQVPPGPGTTPTKAPESELTLDAEAYVRDVVYGGIDGLAYIRSLAEFSGYPRSSTIKSDADQSLGELGMPLGQWVETSIIDGLTEGYHSILRDAANTLLRRAESSSIDPELLSKYIASSRADKSQIVATIAELHNLTSLDSQIDIASLLKAPHELFVAESEWAGASYKTARERDKERQDSALAGTNAMELLALTIESHRQGEANSQQTSAIGQPLPQVSAADTREIVQYALTRGAESLMELDGRLKEGKLPAVGENDENDDMKKARLNLIAIAKRAPIEKIAKLPPELVPPHIRHIVPTLST</sequence>
<dbReference type="InterPro" id="IPR036427">
    <property type="entry name" value="Bromodomain-like_sf"/>
</dbReference>
<keyword evidence="1 2" id="KW-0103">Bromodomain</keyword>
<dbReference type="PROSITE" id="PS50096">
    <property type="entry name" value="IQ"/>
    <property type="match status" value="1"/>
</dbReference>
<dbReference type="CDD" id="cd04369">
    <property type="entry name" value="Bromodomain"/>
    <property type="match status" value="1"/>
</dbReference>